<dbReference type="InterPro" id="IPR051532">
    <property type="entry name" value="Ester_Hydrolysis_Enzymes"/>
</dbReference>
<organism evidence="2 3">
    <name type="scientific">Flectobacillus roseus</name>
    <dbReference type="NCBI Taxonomy" id="502259"/>
    <lineage>
        <taxon>Bacteria</taxon>
        <taxon>Pseudomonadati</taxon>
        <taxon>Bacteroidota</taxon>
        <taxon>Cytophagia</taxon>
        <taxon>Cytophagales</taxon>
        <taxon>Flectobacillaceae</taxon>
        <taxon>Flectobacillus</taxon>
    </lineage>
</organism>
<comment type="caution">
    <text evidence="2">The sequence shown here is derived from an EMBL/GenBank/DDBJ whole genome shotgun (WGS) entry which is preliminary data.</text>
</comment>
<dbReference type="Proteomes" id="UP001236507">
    <property type="component" value="Unassembled WGS sequence"/>
</dbReference>
<proteinExistence type="predicted"/>
<reference evidence="2 3" key="1">
    <citation type="submission" date="2023-05" db="EMBL/GenBank/DDBJ databases">
        <title>Novel species of genus Flectobacillus isolated from stream in China.</title>
        <authorList>
            <person name="Lu H."/>
        </authorList>
    </citation>
    <scope>NUCLEOTIDE SEQUENCE [LARGE SCALE GENOMIC DNA]</scope>
    <source>
        <strain evidence="2 3">KCTC 42575</strain>
    </source>
</reference>
<dbReference type="RefSeq" id="WP_283345024.1">
    <property type="nucleotide sequence ID" value="NZ_JASHIF010000010.1"/>
</dbReference>
<dbReference type="InterPro" id="IPR013830">
    <property type="entry name" value="SGNH_hydro"/>
</dbReference>
<protein>
    <submittedName>
        <fullName evidence="2">SGNH/GDSL hydrolase family protein</fullName>
        <ecNumber evidence="2">3.1.-.-</ecNumber>
    </submittedName>
</protein>
<evidence type="ECO:0000313" key="2">
    <source>
        <dbReference type="EMBL" id="MDI9860250.1"/>
    </source>
</evidence>
<dbReference type="PANTHER" id="PTHR30383">
    <property type="entry name" value="THIOESTERASE 1/PROTEASE 1/LYSOPHOSPHOLIPASE L1"/>
    <property type="match status" value="1"/>
</dbReference>
<dbReference type="PANTHER" id="PTHR30383:SF5">
    <property type="entry name" value="SGNH HYDROLASE-TYPE ESTERASE DOMAIN-CONTAINING PROTEIN"/>
    <property type="match status" value="1"/>
</dbReference>
<sequence>MKNISLRFLWIAFMLLCQHSFSQKFFDPSVKKVLFLGNSITYSGEYIQLFETIYRLQNPESKVEFYNCGLPSETVSGLSEEGHANGRFPRPVLFERLDRVLKMIHPDIVIATYGINDGIYQPFSEERFLKFQEGIQKLHQQVEAMGAKIIHITPSVYEEKKKEAAFSYAEVMDRYAQWLIAQKKWEIIDTHFPMKKALEEAKKKNPDATFASDGVHPNSQGHWIICRNMLTYFGLKKAKNAEVWTELYPNRSVSNLLLLFQKIQARHNILKNAWLRATQHTRPEMPEGLPMDEALTKAKALQAEIDSLLR</sequence>
<keyword evidence="3" id="KW-1185">Reference proteome</keyword>
<feature type="domain" description="SGNH hydrolase-type esterase" evidence="1">
    <location>
        <begin position="35"/>
        <end position="223"/>
    </location>
</feature>
<dbReference type="CDD" id="cd01834">
    <property type="entry name" value="SGNH_hydrolase_like_2"/>
    <property type="match status" value="1"/>
</dbReference>
<evidence type="ECO:0000313" key="3">
    <source>
        <dbReference type="Proteomes" id="UP001236507"/>
    </source>
</evidence>
<dbReference type="EMBL" id="JASHIF010000010">
    <property type="protein sequence ID" value="MDI9860250.1"/>
    <property type="molecule type" value="Genomic_DNA"/>
</dbReference>
<dbReference type="GO" id="GO:0016787">
    <property type="term" value="F:hydrolase activity"/>
    <property type="evidence" value="ECO:0007669"/>
    <property type="project" value="UniProtKB-KW"/>
</dbReference>
<dbReference type="EC" id="3.1.-.-" evidence="2"/>
<dbReference type="Pfam" id="PF13472">
    <property type="entry name" value="Lipase_GDSL_2"/>
    <property type="match status" value="1"/>
</dbReference>
<dbReference type="SUPFAM" id="SSF52266">
    <property type="entry name" value="SGNH hydrolase"/>
    <property type="match status" value="1"/>
</dbReference>
<gene>
    <name evidence="2" type="ORF">QM524_13610</name>
</gene>
<dbReference type="Gene3D" id="3.40.50.1110">
    <property type="entry name" value="SGNH hydrolase"/>
    <property type="match status" value="1"/>
</dbReference>
<dbReference type="InterPro" id="IPR036514">
    <property type="entry name" value="SGNH_hydro_sf"/>
</dbReference>
<keyword evidence="2" id="KW-0378">Hydrolase</keyword>
<name>A0ABT6Y9N0_9BACT</name>
<evidence type="ECO:0000259" key="1">
    <source>
        <dbReference type="Pfam" id="PF13472"/>
    </source>
</evidence>
<accession>A0ABT6Y9N0</accession>